<protein>
    <recommendedName>
        <fullName evidence="1">Solute-binding protein family 5 domain-containing protein</fullName>
    </recommendedName>
</protein>
<reference evidence="2 3" key="1">
    <citation type="journal article" date="2015" name="Int. J. Syst. Evol. Microbiol.">
        <title>Tumebacillus algifaecis sp. nov., isolated from decomposing algal scum.</title>
        <authorList>
            <person name="Wu Y.F."/>
            <person name="Zhang B."/>
            <person name="Xing P."/>
            <person name="Wu Q.L."/>
            <person name="Liu S.J."/>
        </authorList>
    </citation>
    <scope>NUCLEOTIDE SEQUENCE [LARGE SCALE GENOMIC DNA]</scope>
    <source>
        <strain evidence="2 3">THMBR28</strain>
    </source>
</reference>
<keyword evidence="3" id="KW-1185">Reference proteome</keyword>
<dbReference type="GO" id="GO:1904680">
    <property type="term" value="F:peptide transmembrane transporter activity"/>
    <property type="evidence" value="ECO:0007669"/>
    <property type="project" value="TreeGrafter"/>
</dbReference>
<dbReference type="GO" id="GO:0015833">
    <property type="term" value="P:peptide transport"/>
    <property type="evidence" value="ECO:0007669"/>
    <property type="project" value="TreeGrafter"/>
</dbReference>
<dbReference type="InterPro" id="IPR030678">
    <property type="entry name" value="Peptide/Ni-bd"/>
</dbReference>
<gene>
    <name evidence="2" type="ORF">CIG75_03375</name>
</gene>
<dbReference type="Gene3D" id="3.10.105.10">
    <property type="entry name" value="Dipeptide-binding Protein, Domain 3"/>
    <property type="match status" value="1"/>
</dbReference>
<dbReference type="SUPFAM" id="SSF53850">
    <property type="entry name" value="Periplasmic binding protein-like II"/>
    <property type="match status" value="1"/>
</dbReference>
<organism evidence="2 3">
    <name type="scientific">Tumebacillus algifaecis</name>
    <dbReference type="NCBI Taxonomy" id="1214604"/>
    <lineage>
        <taxon>Bacteria</taxon>
        <taxon>Bacillati</taxon>
        <taxon>Bacillota</taxon>
        <taxon>Bacilli</taxon>
        <taxon>Bacillales</taxon>
        <taxon>Alicyclobacillaceae</taxon>
        <taxon>Tumebacillus</taxon>
    </lineage>
</organism>
<accession>A0A223D6V0</accession>
<dbReference type="InterPro" id="IPR039424">
    <property type="entry name" value="SBP_5"/>
</dbReference>
<dbReference type="KEGG" id="tab:CIG75_03375"/>
<proteinExistence type="predicted"/>
<dbReference type="PIRSF" id="PIRSF002741">
    <property type="entry name" value="MppA"/>
    <property type="match status" value="1"/>
</dbReference>
<evidence type="ECO:0000259" key="1">
    <source>
        <dbReference type="Pfam" id="PF00496"/>
    </source>
</evidence>
<dbReference type="GO" id="GO:0042597">
    <property type="term" value="C:periplasmic space"/>
    <property type="evidence" value="ECO:0007669"/>
    <property type="project" value="UniProtKB-ARBA"/>
</dbReference>
<evidence type="ECO:0000313" key="3">
    <source>
        <dbReference type="Proteomes" id="UP000214688"/>
    </source>
</evidence>
<evidence type="ECO:0000313" key="2">
    <source>
        <dbReference type="EMBL" id="ASS77094.1"/>
    </source>
</evidence>
<dbReference type="PANTHER" id="PTHR30290:SF72">
    <property type="entry name" value="HTH-TYPE TRANSCRIPTIONAL REGULATOR SGRR"/>
    <property type="match status" value="1"/>
</dbReference>
<dbReference type="PANTHER" id="PTHR30290">
    <property type="entry name" value="PERIPLASMIC BINDING COMPONENT OF ABC TRANSPORTER"/>
    <property type="match status" value="1"/>
</dbReference>
<dbReference type="GO" id="GO:0043190">
    <property type="term" value="C:ATP-binding cassette (ABC) transporter complex"/>
    <property type="evidence" value="ECO:0007669"/>
    <property type="project" value="InterPro"/>
</dbReference>
<feature type="domain" description="Solute-binding protein family 5" evidence="1">
    <location>
        <begin position="25"/>
        <end position="356"/>
    </location>
</feature>
<dbReference type="Gene3D" id="3.40.190.10">
    <property type="entry name" value="Periplasmic binding protein-like II"/>
    <property type="match status" value="1"/>
</dbReference>
<dbReference type="Proteomes" id="UP000214688">
    <property type="component" value="Chromosome"/>
</dbReference>
<dbReference type="InterPro" id="IPR000914">
    <property type="entry name" value="SBP_5_dom"/>
</dbReference>
<dbReference type="AlphaFoldDB" id="A0A223D6V0"/>
<sequence>MLRSELHVLNHIFDTLVICDPTTAEIRPHLAHNWEISDDETCYTFYLRKGVFFHNGAPLTARDAVFSIKRLQNDSLYPWMFAGVRSITALNDLTLQVTLDAPNQLLLQFFSTARASIVPEDYCTAIGADFARLPVGSGPFKVIRNDETMLVCEAFLPYFRERALLDRIEIWIVSDLDLPVAVFEDTIKYGTASADWATTEQLETSFQMLTCNLNKPHRPQQHLAFREALSLLLNKRQLIADLGGDRYAPATRFDVVLEQMTTDTPSDRSQIAALLAQSGYDGEPLLLSTFGDPDHLEDAMWIAETCQAAGVAITIRPLPYREMIQPEQIAAADLILDGATIEDNLELSYLDLFLSSCSFLAPHLSPELRAYTARTIDNLLSQTSREARLDLLRQIESRLLAEHVVLPLYRTWVTVSTHPLVHGVTLNSQGWVDYRNLWFRQK</sequence>
<dbReference type="EMBL" id="CP022657">
    <property type="protein sequence ID" value="ASS77094.1"/>
    <property type="molecule type" value="Genomic_DNA"/>
</dbReference>
<dbReference type="Pfam" id="PF00496">
    <property type="entry name" value="SBP_bac_5"/>
    <property type="match status" value="1"/>
</dbReference>
<dbReference type="CDD" id="cd08507">
    <property type="entry name" value="PBP2_SgrR_like"/>
    <property type="match status" value="1"/>
</dbReference>
<name>A0A223D6V0_9BACL</name>